<dbReference type="EMBL" id="CP012643">
    <property type="protein sequence ID" value="ALI97769.1"/>
    <property type="molecule type" value="Genomic_DNA"/>
</dbReference>
<reference evidence="9 10" key="1">
    <citation type="submission" date="2015-08" db="EMBL/GenBank/DDBJ databases">
        <title>Complete genome sequence of Rufibacter tibetensis strain 1351t, a radiation-resistant bacterium from tibet plateau.</title>
        <authorList>
            <person name="Dai J."/>
        </authorList>
    </citation>
    <scope>NUCLEOTIDE SEQUENCE [LARGE SCALE GENOMIC DNA]</scope>
    <source>
        <strain evidence="9 10">1351</strain>
    </source>
</reference>
<comment type="similarity">
    <text evidence="1 7">Belongs to the glycosyl hydrolase 43 family.</text>
</comment>
<keyword evidence="2" id="KW-0858">Xylan degradation</keyword>
<feature type="signal peptide" evidence="8">
    <location>
        <begin position="1"/>
        <end position="18"/>
    </location>
</feature>
<proteinExistence type="inferred from homology"/>
<dbReference type="InterPro" id="IPR052176">
    <property type="entry name" value="Glycosyl_Hydrlase_43_Enz"/>
</dbReference>
<evidence type="ECO:0000256" key="7">
    <source>
        <dbReference type="RuleBase" id="RU361187"/>
    </source>
</evidence>
<dbReference type="PANTHER" id="PTHR43772">
    <property type="entry name" value="ENDO-1,4-BETA-XYLANASE"/>
    <property type="match status" value="1"/>
</dbReference>
<feature type="chain" id="PRO_5006042910" evidence="8">
    <location>
        <begin position="19"/>
        <end position="336"/>
    </location>
</feature>
<feature type="site" description="Important for catalytic activity, responsible for pKa modulation of the active site Glu and correct orientation of both the proton donor and substrate" evidence="6">
    <location>
        <position position="167"/>
    </location>
</feature>
<dbReference type="AlphaFoldDB" id="A0A0P0CU02"/>
<keyword evidence="5 7" id="KW-0326">Glycosidase</keyword>
<dbReference type="KEGG" id="rti:DC20_00635"/>
<organism evidence="9 10">
    <name type="scientific">Rufibacter tibetensis</name>
    <dbReference type="NCBI Taxonomy" id="512763"/>
    <lineage>
        <taxon>Bacteria</taxon>
        <taxon>Pseudomonadati</taxon>
        <taxon>Bacteroidota</taxon>
        <taxon>Cytophagia</taxon>
        <taxon>Cytophagales</taxon>
        <taxon>Hymenobacteraceae</taxon>
        <taxon>Rufibacter</taxon>
    </lineage>
</organism>
<dbReference type="InterPro" id="IPR006710">
    <property type="entry name" value="Glyco_hydro_43"/>
</dbReference>
<dbReference type="GO" id="GO:0004553">
    <property type="term" value="F:hydrolase activity, hydrolyzing O-glycosyl compounds"/>
    <property type="evidence" value="ECO:0007669"/>
    <property type="project" value="InterPro"/>
</dbReference>
<evidence type="ECO:0000256" key="5">
    <source>
        <dbReference type="ARBA" id="ARBA00023295"/>
    </source>
</evidence>
<evidence type="ECO:0000256" key="3">
    <source>
        <dbReference type="ARBA" id="ARBA00022801"/>
    </source>
</evidence>
<keyword evidence="4" id="KW-0119">Carbohydrate metabolism</keyword>
<dbReference type="RefSeq" id="WP_062542063.1">
    <property type="nucleotide sequence ID" value="NZ_CP012643.1"/>
</dbReference>
<keyword evidence="3 7" id="KW-0378">Hydrolase</keyword>
<evidence type="ECO:0000256" key="8">
    <source>
        <dbReference type="SAM" id="SignalP"/>
    </source>
</evidence>
<dbReference type="InterPro" id="IPR023296">
    <property type="entry name" value="Glyco_hydro_beta-prop_sf"/>
</dbReference>
<protein>
    <submittedName>
        <fullName evidence="9">Arabinan endo-1,5-alpha-L-arabinosidase</fullName>
    </submittedName>
</protein>
<dbReference type="Gene3D" id="2.115.10.20">
    <property type="entry name" value="Glycosyl hydrolase domain, family 43"/>
    <property type="match status" value="1"/>
</dbReference>
<evidence type="ECO:0000256" key="4">
    <source>
        <dbReference type="ARBA" id="ARBA00023277"/>
    </source>
</evidence>
<dbReference type="STRING" id="512763.DC20_00635"/>
<dbReference type="PATRIC" id="fig|512763.3.peg.138"/>
<dbReference type="PANTHER" id="PTHR43772:SF2">
    <property type="entry name" value="PUTATIVE (AFU_ORTHOLOGUE AFUA_2G04480)-RELATED"/>
    <property type="match status" value="1"/>
</dbReference>
<dbReference type="SUPFAM" id="SSF75005">
    <property type="entry name" value="Arabinanase/levansucrase/invertase"/>
    <property type="match status" value="1"/>
</dbReference>
<keyword evidence="2" id="KW-0624">Polysaccharide degradation</keyword>
<dbReference type="CDD" id="cd18827">
    <property type="entry name" value="GH43_XlnD-like"/>
    <property type="match status" value="1"/>
</dbReference>
<gene>
    <name evidence="9" type="ORF">DC20_00635</name>
</gene>
<keyword evidence="10" id="KW-1185">Reference proteome</keyword>
<keyword evidence="8" id="KW-0732">Signal</keyword>
<evidence type="ECO:0000256" key="1">
    <source>
        <dbReference type="ARBA" id="ARBA00009865"/>
    </source>
</evidence>
<sequence length="336" mass="38168">MKKLLRSCLVFTFLYVHLSSCTTSQTKTDSDSTNAKTAGNPVYPGWYADPEGTIFGKKYWIYPTFSARYKDQMHLDAFSSPDLITWTKHNRIIDTASVKWANKAMWAPAVVQKGKRYFLFFGANDIQSDQEVGGIGVAVADKPNGPFKDYLGKPLVDKFHNGAQPIDQFVFQDKDGQYYLIYGGWRHCNIAKLKDDFTGFVPFADGTTFKEITPQNYVEGPFMFIRNGKYYFMWSEGGWTGPDYSVANAVADSPFGPFKRVGKILQQDPAIATGAGHHSVIQVPKKDERYIVYHRRPLTEIDRDHRVTCIEQMFFNEQGFIKPVKLTNEGVARKPL</sequence>
<dbReference type="OrthoDB" id="3308423at2"/>
<accession>A0A0P0CU02</accession>
<evidence type="ECO:0000313" key="9">
    <source>
        <dbReference type="EMBL" id="ALI97769.1"/>
    </source>
</evidence>
<evidence type="ECO:0000313" key="10">
    <source>
        <dbReference type="Proteomes" id="UP000061382"/>
    </source>
</evidence>
<dbReference type="GO" id="GO:0045493">
    <property type="term" value="P:xylan catabolic process"/>
    <property type="evidence" value="ECO:0007669"/>
    <property type="project" value="UniProtKB-KW"/>
</dbReference>
<dbReference type="Proteomes" id="UP000061382">
    <property type="component" value="Chromosome"/>
</dbReference>
<evidence type="ECO:0000256" key="6">
    <source>
        <dbReference type="PIRSR" id="PIRSR606710-2"/>
    </source>
</evidence>
<dbReference type="Pfam" id="PF04616">
    <property type="entry name" value="Glyco_hydro_43"/>
    <property type="match status" value="1"/>
</dbReference>
<evidence type="ECO:0000256" key="2">
    <source>
        <dbReference type="ARBA" id="ARBA00022651"/>
    </source>
</evidence>
<name>A0A0P0CU02_9BACT</name>